<feature type="compositionally biased region" description="Basic residues" evidence="1">
    <location>
        <begin position="62"/>
        <end position="71"/>
    </location>
</feature>
<feature type="region of interest" description="Disordered" evidence="1">
    <location>
        <begin position="1"/>
        <end position="71"/>
    </location>
</feature>
<reference evidence="2" key="1">
    <citation type="submission" date="2022-08" db="EMBL/GenBank/DDBJ databases">
        <authorList>
            <person name="Somphong A."/>
            <person name="Phongsopitanun W."/>
        </authorList>
    </citation>
    <scope>NUCLEOTIDE SEQUENCE</scope>
    <source>
        <strain evidence="2">LP05-1</strain>
    </source>
</reference>
<feature type="compositionally biased region" description="Polar residues" evidence="1">
    <location>
        <begin position="34"/>
        <end position="44"/>
    </location>
</feature>
<name>A0ABT2CIH3_9ACTN</name>
<feature type="compositionally biased region" description="Basic and acidic residues" evidence="1">
    <location>
        <begin position="16"/>
        <end position="26"/>
    </location>
</feature>
<dbReference type="RefSeq" id="WP_258787639.1">
    <property type="nucleotide sequence ID" value="NZ_JANUGQ010000008.1"/>
</dbReference>
<evidence type="ECO:0000313" key="2">
    <source>
        <dbReference type="EMBL" id="MCS0636424.1"/>
    </source>
</evidence>
<gene>
    <name evidence="2" type="ORF">NX801_12280</name>
</gene>
<comment type="caution">
    <text evidence="2">The sequence shown here is derived from an EMBL/GenBank/DDBJ whole genome shotgun (WGS) entry which is preliminary data.</text>
</comment>
<accession>A0ABT2CIH3</accession>
<sequence>MRLTATRPLSTPQEDPMAKNKKDRTPKSSAAERGTQQAKSQSMEAQAEHRVSQLTPTDVAHKGRQKRFGHN</sequence>
<keyword evidence="3" id="KW-1185">Reference proteome</keyword>
<evidence type="ECO:0000313" key="3">
    <source>
        <dbReference type="Proteomes" id="UP001431313"/>
    </source>
</evidence>
<protein>
    <submittedName>
        <fullName evidence="2">Uncharacterized protein</fullName>
    </submittedName>
</protein>
<dbReference type="Proteomes" id="UP001431313">
    <property type="component" value="Unassembled WGS sequence"/>
</dbReference>
<dbReference type="EMBL" id="JANUGQ010000008">
    <property type="protein sequence ID" value="MCS0636424.1"/>
    <property type="molecule type" value="Genomic_DNA"/>
</dbReference>
<proteinExistence type="predicted"/>
<evidence type="ECO:0000256" key="1">
    <source>
        <dbReference type="SAM" id="MobiDB-lite"/>
    </source>
</evidence>
<organism evidence="2 3">
    <name type="scientific">Streptomyces pyxinae</name>
    <dbReference type="NCBI Taxonomy" id="2970734"/>
    <lineage>
        <taxon>Bacteria</taxon>
        <taxon>Bacillati</taxon>
        <taxon>Actinomycetota</taxon>
        <taxon>Actinomycetes</taxon>
        <taxon>Kitasatosporales</taxon>
        <taxon>Streptomycetaceae</taxon>
        <taxon>Streptomyces</taxon>
    </lineage>
</organism>